<keyword evidence="2" id="KW-0614">Plasmid</keyword>
<dbReference type="Proteomes" id="UP000218418">
    <property type="component" value="Plasmid plasmid1"/>
</dbReference>
<dbReference type="OrthoDB" id="141273at2"/>
<dbReference type="EMBL" id="AP018228">
    <property type="protein sequence ID" value="BAY87692.1"/>
    <property type="molecule type" value="Genomic_DNA"/>
</dbReference>
<evidence type="ECO:0000313" key="2">
    <source>
        <dbReference type="EMBL" id="BAY87692.1"/>
    </source>
</evidence>
<evidence type="ECO:0000259" key="1">
    <source>
        <dbReference type="Pfam" id="PF20703"/>
    </source>
</evidence>
<proteinExistence type="predicted"/>
<sequence length="99" mass="11883">MKEQLENQGLLLVVDQFEELYTLCLEDNKRQRFLDLLLNVFKEARQKRDLDFTLVITLRADFYSYTLTYRPFVDALQHNIAFPGLVKYNNWNKTVHLLL</sequence>
<gene>
    <name evidence="2" type="ORF">NIES267_72160</name>
</gene>
<dbReference type="Pfam" id="PF20703">
    <property type="entry name" value="nSTAND1"/>
    <property type="match status" value="1"/>
</dbReference>
<name>A0A1Z4M2J0_9CYAN</name>
<reference evidence="2 3" key="1">
    <citation type="submission" date="2017-06" db="EMBL/GenBank/DDBJ databases">
        <title>Genome sequencing of cyanobaciteial culture collection at National Institute for Environmental Studies (NIES).</title>
        <authorList>
            <person name="Hirose Y."/>
            <person name="Shimura Y."/>
            <person name="Fujisawa T."/>
            <person name="Nakamura Y."/>
            <person name="Kawachi M."/>
        </authorList>
    </citation>
    <scope>NUCLEOTIDE SEQUENCE [LARGE SCALE GENOMIC DNA]</scope>
    <source>
        <strain evidence="2 3">NIES-267</strain>
        <plasmid evidence="3">Plasmid1 dna</plasmid>
    </source>
</reference>
<dbReference type="InterPro" id="IPR049052">
    <property type="entry name" value="nSTAND1"/>
</dbReference>
<organism evidence="2 3">
    <name type="scientific">Calothrix parasitica NIES-267</name>
    <dbReference type="NCBI Taxonomy" id="1973488"/>
    <lineage>
        <taxon>Bacteria</taxon>
        <taxon>Bacillati</taxon>
        <taxon>Cyanobacteriota</taxon>
        <taxon>Cyanophyceae</taxon>
        <taxon>Nostocales</taxon>
        <taxon>Calotrichaceae</taxon>
        <taxon>Calothrix</taxon>
    </lineage>
</organism>
<protein>
    <recommendedName>
        <fullName evidence="1">Novel STAND NTPase 1 domain-containing protein</fullName>
    </recommendedName>
</protein>
<keyword evidence="3" id="KW-1185">Reference proteome</keyword>
<evidence type="ECO:0000313" key="3">
    <source>
        <dbReference type="Proteomes" id="UP000218418"/>
    </source>
</evidence>
<feature type="domain" description="Novel STAND NTPase 1" evidence="1">
    <location>
        <begin position="6"/>
        <end position="79"/>
    </location>
</feature>
<accession>A0A1Z4M2J0</accession>
<geneLocation type="plasmid" evidence="3">
    <name>Plasmid1 dna</name>
</geneLocation>
<dbReference type="AlphaFoldDB" id="A0A1Z4M2J0"/>